<feature type="non-terminal residue" evidence="1">
    <location>
        <position position="54"/>
    </location>
</feature>
<organism evidence="1">
    <name type="scientific">marine sediment metagenome</name>
    <dbReference type="NCBI Taxonomy" id="412755"/>
    <lineage>
        <taxon>unclassified sequences</taxon>
        <taxon>metagenomes</taxon>
        <taxon>ecological metagenomes</taxon>
    </lineage>
</organism>
<proteinExistence type="predicted"/>
<reference evidence="1" key="1">
    <citation type="journal article" date="2014" name="Front. Microbiol.">
        <title>High frequency of phylogenetically diverse reductive dehalogenase-homologous genes in deep subseafloor sedimentary metagenomes.</title>
        <authorList>
            <person name="Kawai M."/>
            <person name="Futagami T."/>
            <person name="Toyoda A."/>
            <person name="Takaki Y."/>
            <person name="Nishi S."/>
            <person name="Hori S."/>
            <person name="Arai W."/>
            <person name="Tsubouchi T."/>
            <person name="Morono Y."/>
            <person name="Uchiyama I."/>
            <person name="Ito T."/>
            <person name="Fujiyama A."/>
            <person name="Inagaki F."/>
            <person name="Takami H."/>
        </authorList>
    </citation>
    <scope>NUCLEOTIDE SEQUENCE</scope>
    <source>
        <strain evidence="1">Expedition CK06-06</strain>
    </source>
</reference>
<protein>
    <submittedName>
        <fullName evidence="1">Uncharacterized protein</fullName>
    </submittedName>
</protein>
<sequence length="54" mass="5914">MLKQNNCVKLLPDVDDHYDLAADSNESFLVKGIFIDPSSADSYLAIKIDNVTVG</sequence>
<name>X1VQT4_9ZZZZ</name>
<accession>X1VQT4</accession>
<dbReference type="AlphaFoldDB" id="X1VQT4"/>
<dbReference type="EMBL" id="BARW01028325">
    <property type="protein sequence ID" value="GAJ11690.1"/>
    <property type="molecule type" value="Genomic_DNA"/>
</dbReference>
<evidence type="ECO:0000313" key="1">
    <source>
        <dbReference type="EMBL" id="GAJ11690.1"/>
    </source>
</evidence>
<comment type="caution">
    <text evidence="1">The sequence shown here is derived from an EMBL/GenBank/DDBJ whole genome shotgun (WGS) entry which is preliminary data.</text>
</comment>
<gene>
    <name evidence="1" type="ORF">S12H4_45753</name>
</gene>